<evidence type="ECO:0000256" key="1">
    <source>
        <dbReference type="SAM" id="MobiDB-lite"/>
    </source>
</evidence>
<dbReference type="AlphaFoldDB" id="A0A6A4HI09"/>
<dbReference type="Proteomes" id="UP000799118">
    <property type="component" value="Unassembled WGS sequence"/>
</dbReference>
<proteinExistence type="predicted"/>
<evidence type="ECO:0000313" key="3">
    <source>
        <dbReference type="Proteomes" id="UP000799118"/>
    </source>
</evidence>
<gene>
    <name evidence="2" type="ORF">BT96DRAFT_940188</name>
</gene>
<evidence type="ECO:0000313" key="2">
    <source>
        <dbReference type="EMBL" id="KAE9398412.1"/>
    </source>
</evidence>
<feature type="region of interest" description="Disordered" evidence="1">
    <location>
        <begin position="327"/>
        <end position="348"/>
    </location>
</feature>
<protein>
    <submittedName>
        <fullName evidence="2">Uncharacterized protein</fullName>
    </submittedName>
</protein>
<sequence length="348" mass="39783">MSAISTIQGEPPSDLRKGETGCQVDKHPPIITTPTYDPNCQFDSEAELATCECGCRDYQAYLDQPLLSPCESVIKGFSPGPARDRHILRILRAGHRPDFNNYVRVHRPDLLRRHEFAMEIVREYRESMQIVERSRANAIVYEELLREDPEEQIQEEEILLVSDYACTCQKCPDGLSNVSIPPCSCSHTLTMSAIHSTDVAQALAHQLTAKRVPGSDPSHGGNLHITGSEERELILASMDWDDENEVAKEAFVRWCIDFRDAQRSLWDSERAPIEESIMQEIIKQYELRHHKEITPEVRGNLRTVARARANERLRALKRKEIEGWKGRKEEQELKEEPKTEVVSSDNLL</sequence>
<name>A0A6A4HI09_9AGAR</name>
<organism evidence="2 3">
    <name type="scientific">Gymnopus androsaceus JB14</name>
    <dbReference type="NCBI Taxonomy" id="1447944"/>
    <lineage>
        <taxon>Eukaryota</taxon>
        <taxon>Fungi</taxon>
        <taxon>Dikarya</taxon>
        <taxon>Basidiomycota</taxon>
        <taxon>Agaricomycotina</taxon>
        <taxon>Agaricomycetes</taxon>
        <taxon>Agaricomycetidae</taxon>
        <taxon>Agaricales</taxon>
        <taxon>Marasmiineae</taxon>
        <taxon>Omphalotaceae</taxon>
        <taxon>Gymnopus</taxon>
    </lineage>
</organism>
<dbReference type="EMBL" id="ML769483">
    <property type="protein sequence ID" value="KAE9398412.1"/>
    <property type="molecule type" value="Genomic_DNA"/>
</dbReference>
<reference evidence="2" key="1">
    <citation type="journal article" date="2019" name="Environ. Microbiol.">
        <title>Fungal ecological strategies reflected in gene transcription - a case study of two litter decomposers.</title>
        <authorList>
            <person name="Barbi F."/>
            <person name="Kohler A."/>
            <person name="Barry K."/>
            <person name="Baskaran P."/>
            <person name="Daum C."/>
            <person name="Fauchery L."/>
            <person name="Ihrmark K."/>
            <person name="Kuo A."/>
            <person name="LaButti K."/>
            <person name="Lipzen A."/>
            <person name="Morin E."/>
            <person name="Grigoriev I.V."/>
            <person name="Henrissat B."/>
            <person name="Lindahl B."/>
            <person name="Martin F."/>
        </authorList>
    </citation>
    <scope>NUCLEOTIDE SEQUENCE</scope>
    <source>
        <strain evidence="2">JB14</strain>
    </source>
</reference>
<feature type="region of interest" description="Disordered" evidence="1">
    <location>
        <begin position="1"/>
        <end position="20"/>
    </location>
</feature>
<feature type="compositionally biased region" description="Basic and acidic residues" evidence="1">
    <location>
        <begin position="327"/>
        <end position="339"/>
    </location>
</feature>
<keyword evidence="3" id="KW-1185">Reference proteome</keyword>
<accession>A0A6A4HI09</accession>